<protein>
    <submittedName>
        <fullName evidence="2">Uncharacterized protein</fullName>
    </submittedName>
</protein>
<gene>
    <name evidence="2" type="ORF">HNQ47_001551</name>
</gene>
<reference evidence="2 3" key="1">
    <citation type="submission" date="2020-08" db="EMBL/GenBank/DDBJ databases">
        <title>Genomic Encyclopedia of Type Strains, Phase IV (KMG-IV): sequencing the most valuable type-strain genomes for metagenomic binning, comparative biology and taxonomic classification.</title>
        <authorList>
            <person name="Goeker M."/>
        </authorList>
    </citation>
    <scope>NUCLEOTIDE SEQUENCE [LARGE SCALE GENOMIC DNA]</scope>
    <source>
        <strain evidence="2 3">DSM 25799</strain>
    </source>
</reference>
<feature type="transmembrane region" description="Helical" evidence="1">
    <location>
        <begin position="116"/>
        <end position="135"/>
    </location>
</feature>
<keyword evidence="1" id="KW-1133">Transmembrane helix</keyword>
<evidence type="ECO:0000313" key="2">
    <source>
        <dbReference type="EMBL" id="MBB5183529.1"/>
    </source>
</evidence>
<comment type="caution">
    <text evidence="2">The sequence shown here is derived from an EMBL/GenBank/DDBJ whole genome shotgun (WGS) entry which is preliminary data.</text>
</comment>
<dbReference type="RefSeq" id="WP_221248075.1">
    <property type="nucleotide sequence ID" value="NZ_JACHHK010000005.1"/>
</dbReference>
<feature type="transmembrane region" description="Helical" evidence="1">
    <location>
        <begin position="86"/>
        <end position="109"/>
    </location>
</feature>
<accession>A0A7W8D021</accession>
<organism evidence="2 3">
    <name type="scientific">Catenisphaera adipataccumulans</name>
    <dbReference type="NCBI Taxonomy" id="700500"/>
    <lineage>
        <taxon>Bacteria</taxon>
        <taxon>Bacillati</taxon>
        <taxon>Bacillota</taxon>
        <taxon>Erysipelotrichia</taxon>
        <taxon>Erysipelotrichales</taxon>
        <taxon>Erysipelotrichaceae</taxon>
        <taxon>Catenisphaera</taxon>
    </lineage>
</organism>
<name>A0A7W8D021_9FIRM</name>
<keyword evidence="3" id="KW-1185">Reference proteome</keyword>
<keyword evidence="1" id="KW-0812">Transmembrane</keyword>
<dbReference type="AlphaFoldDB" id="A0A7W8D021"/>
<dbReference type="Proteomes" id="UP000539953">
    <property type="component" value="Unassembled WGS sequence"/>
</dbReference>
<proteinExistence type="predicted"/>
<feature type="transmembrane region" description="Helical" evidence="1">
    <location>
        <begin position="155"/>
        <end position="185"/>
    </location>
</feature>
<dbReference type="EMBL" id="JACHHK010000005">
    <property type="protein sequence ID" value="MBB5183529.1"/>
    <property type="molecule type" value="Genomic_DNA"/>
</dbReference>
<keyword evidence="1" id="KW-0472">Membrane</keyword>
<evidence type="ECO:0000256" key="1">
    <source>
        <dbReference type="SAM" id="Phobius"/>
    </source>
</evidence>
<sequence length="197" mass="22758">MSKEKGYQWLDPTLIVGEDAQTKNILDTIDAMNACGAKKNMLVKYYMENPELRRKANIRKGIRSWTKTDAFGKIKEQTMRDDRNTFTISGIMIIMMATLFIFFLAAVIRNDYVVKFWVDAIVGSVALVLLVRNLHVKYRIVRGYTEVDWFRTLDILALIGCGLLKIAFPPYMDFTLVILLIAFVVQKKKLEKIMKSF</sequence>
<evidence type="ECO:0000313" key="3">
    <source>
        <dbReference type="Proteomes" id="UP000539953"/>
    </source>
</evidence>